<keyword evidence="2" id="KW-1185">Reference proteome</keyword>
<name>A0A3A4AE21_9ACTN</name>
<dbReference type="EMBL" id="QZEY01000012">
    <property type="protein sequence ID" value="RJL26539.1"/>
    <property type="molecule type" value="Genomic_DNA"/>
</dbReference>
<proteinExistence type="predicted"/>
<sequence>MIMKRQIVAISGLLVAGAFTVMVVPGERIPEEAELNQDRPALHRVVEDVERAREYWTPERLEEAAPMQLPDPYRPAGP</sequence>
<reference evidence="1 2" key="1">
    <citation type="submission" date="2018-09" db="EMBL/GenBank/DDBJ databases">
        <title>YIM 75507 draft genome.</title>
        <authorList>
            <person name="Tang S."/>
            <person name="Feng Y."/>
        </authorList>
    </citation>
    <scope>NUCLEOTIDE SEQUENCE [LARGE SCALE GENOMIC DNA]</scope>
    <source>
        <strain evidence="1 2">YIM 75507</strain>
    </source>
</reference>
<accession>A0A3A4AE21</accession>
<comment type="caution">
    <text evidence="1">The sequence shown here is derived from an EMBL/GenBank/DDBJ whole genome shotgun (WGS) entry which is preliminary data.</text>
</comment>
<organism evidence="1 2">
    <name type="scientific">Bailinhaonella thermotolerans</name>
    <dbReference type="NCBI Taxonomy" id="1070861"/>
    <lineage>
        <taxon>Bacteria</taxon>
        <taxon>Bacillati</taxon>
        <taxon>Actinomycetota</taxon>
        <taxon>Actinomycetes</taxon>
        <taxon>Streptosporangiales</taxon>
        <taxon>Streptosporangiaceae</taxon>
        <taxon>Bailinhaonella</taxon>
    </lineage>
</organism>
<dbReference type="AlphaFoldDB" id="A0A3A4AE21"/>
<evidence type="ECO:0000313" key="1">
    <source>
        <dbReference type="EMBL" id="RJL26539.1"/>
    </source>
</evidence>
<evidence type="ECO:0000313" key="2">
    <source>
        <dbReference type="Proteomes" id="UP000265768"/>
    </source>
</evidence>
<gene>
    <name evidence="1" type="ORF">D5H75_26520</name>
</gene>
<protein>
    <submittedName>
        <fullName evidence="1">Uncharacterized protein</fullName>
    </submittedName>
</protein>
<dbReference type="Proteomes" id="UP000265768">
    <property type="component" value="Unassembled WGS sequence"/>
</dbReference>